<dbReference type="GO" id="GO:0005796">
    <property type="term" value="C:Golgi lumen"/>
    <property type="evidence" value="ECO:0007669"/>
    <property type="project" value="TreeGrafter"/>
</dbReference>
<dbReference type="GO" id="GO:0034599">
    <property type="term" value="P:cellular response to oxidative stress"/>
    <property type="evidence" value="ECO:0007669"/>
    <property type="project" value="TreeGrafter"/>
</dbReference>
<reference evidence="2" key="1">
    <citation type="journal article" date="2007" name="Proc. Natl. Acad. Sci. U.S.A.">
        <title>Spliced leader RNA trans-splicing in dinoflagellates.</title>
        <authorList>
            <person name="Zhang H."/>
            <person name="Hou Y."/>
            <person name="Miranda L."/>
            <person name="Campbell D.A."/>
            <person name="Sturm N.R."/>
            <person name="Gaasterland T."/>
            <person name="Lin S."/>
        </authorList>
    </citation>
    <scope>NUCLEOTIDE SEQUENCE</scope>
</reference>
<evidence type="ECO:0000259" key="1">
    <source>
        <dbReference type="Pfam" id="PF00462"/>
    </source>
</evidence>
<dbReference type="InterPro" id="IPR002109">
    <property type="entry name" value="Glutaredoxin"/>
</dbReference>
<dbReference type="Pfam" id="PF00462">
    <property type="entry name" value="Glutaredoxin"/>
    <property type="match status" value="1"/>
</dbReference>
<dbReference type="InterPro" id="IPR036249">
    <property type="entry name" value="Thioredoxin-like_sf"/>
</dbReference>
<feature type="domain" description="Glutaredoxin" evidence="1">
    <location>
        <begin position="30"/>
        <end position="93"/>
    </location>
</feature>
<dbReference type="PRINTS" id="PR00160">
    <property type="entry name" value="GLUTAREDOXIN"/>
</dbReference>
<sequence>MGRQEVSVSQEEVQQAHDTLENLVKTEKCLIFSSTYCPWCDRAAEFFESLNRQCRKVELDVPAEGHSPLLGAVLAQATQQRTVPNTFLFGRHVGGFDRLLSGAERCRKDGDFAAQFPDVCGFLSE</sequence>
<dbReference type="AlphaFoldDB" id="A3E3J6"/>
<name>A3E3J6_PFIPI</name>
<evidence type="ECO:0000313" key="3">
    <source>
        <dbReference type="EMBL" id="ABI14264.1"/>
    </source>
</evidence>
<accession>A3E3J6</accession>
<evidence type="ECO:0000313" key="2">
    <source>
        <dbReference type="EMBL" id="ABI14263.1"/>
    </source>
</evidence>
<dbReference type="GO" id="GO:0005801">
    <property type="term" value="C:cis-Golgi network"/>
    <property type="evidence" value="ECO:0007669"/>
    <property type="project" value="TreeGrafter"/>
</dbReference>
<proteinExistence type="evidence at transcript level"/>
<dbReference type="SUPFAM" id="SSF52833">
    <property type="entry name" value="Thioredoxin-like"/>
    <property type="match status" value="1"/>
</dbReference>
<protein>
    <submittedName>
        <fullName evidence="2 3">Glutaredoxin</fullName>
    </submittedName>
</protein>
<dbReference type="GO" id="GO:0015038">
    <property type="term" value="F:glutathione disulfide oxidoreductase activity"/>
    <property type="evidence" value="ECO:0007669"/>
    <property type="project" value="TreeGrafter"/>
</dbReference>
<dbReference type="PROSITE" id="PS51354">
    <property type="entry name" value="GLUTAREDOXIN_2"/>
    <property type="match status" value="1"/>
</dbReference>
<dbReference type="EMBL" id="DQ864848">
    <property type="protein sequence ID" value="ABI14263.1"/>
    <property type="molecule type" value="mRNA"/>
</dbReference>
<dbReference type="PANTHER" id="PTHR45694">
    <property type="entry name" value="GLUTAREDOXIN 2"/>
    <property type="match status" value="1"/>
</dbReference>
<dbReference type="EMBL" id="DQ864849">
    <property type="protein sequence ID" value="ABI14264.1"/>
    <property type="molecule type" value="mRNA"/>
</dbReference>
<dbReference type="Gene3D" id="3.40.30.10">
    <property type="entry name" value="Glutaredoxin"/>
    <property type="match status" value="1"/>
</dbReference>
<organism evidence="2">
    <name type="scientific">Pfiesteria piscicida</name>
    <name type="common">Phantom dinoflagellate</name>
    <dbReference type="NCBI Taxonomy" id="71001"/>
    <lineage>
        <taxon>Eukaryota</taxon>
        <taxon>Sar</taxon>
        <taxon>Alveolata</taxon>
        <taxon>Dinophyceae</taxon>
        <taxon>Peridiniales</taxon>
        <taxon>Pfiesteriaceae</taxon>
        <taxon>Pfiesteria</taxon>
    </lineage>
</organism>
<dbReference type="EMBL" id="DQ864850">
    <property type="protein sequence ID" value="ABI14265.1"/>
    <property type="molecule type" value="mRNA"/>
</dbReference>
<dbReference type="PANTHER" id="PTHR45694:SF5">
    <property type="entry name" value="GLUTAREDOXIN 2"/>
    <property type="match status" value="1"/>
</dbReference>
<dbReference type="InterPro" id="IPR014025">
    <property type="entry name" value="Glutaredoxin_subgr"/>
</dbReference>